<dbReference type="PANTHER" id="PTHR30296:SF0">
    <property type="entry name" value="LACTATE UTILIZATION PROTEIN A"/>
    <property type="match status" value="1"/>
</dbReference>
<dbReference type="PANTHER" id="PTHR30296">
    <property type="entry name" value="UNCHARACTERIZED PROTEIN YKGE"/>
    <property type="match status" value="1"/>
</dbReference>
<keyword evidence="1" id="KW-1133">Transmembrane helix</keyword>
<proteinExistence type="predicted"/>
<dbReference type="EMBL" id="UGHH01000002">
    <property type="protein sequence ID" value="STO64796.1"/>
    <property type="molecule type" value="Genomic_DNA"/>
</dbReference>
<protein>
    <submittedName>
        <fullName evidence="3">Dehydrogenase subunit</fullName>
    </submittedName>
</protein>
<dbReference type="InterPro" id="IPR004017">
    <property type="entry name" value="Cys_rich_dom"/>
</dbReference>
<evidence type="ECO:0000256" key="1">
    <source>
        <dbReference type="SAM" id="Phobius"/>
    </source>
</evidence>
<dbReference type="GO" id="GO:0016491">
    <property type="term" value="F:oxidoreductase activity"/>
    <property type="evidence" value="ECO:0007669"/>
    <property type="project" value="UniProtKB-ARBA"/>
</dbReference>
<dbReference type="GO" id="GO:0005829">
    <property type="term" value="C:cytosol"/>
    <property type="evidence" value="ECO:0007669"/>
    <property type="project" value="TreeGrafter"/>
</dbReference>
<dbReference type="AlphaFoldDB" id="A0A377I2M2"/>
<keyword evidence="1" id="KW-0472">Membrane</keyword>
<evidence type="ECO:0000259" key="2">
    <source>
        <dbReference type="Pfam" id="PF02754"/>
    </source>
</evidence>
<feature type="transmembrane region" description="Helical" evidence="1">
    <location>
        <begin position="6"/>
        <end position="23"/>
    </location>
</feature>
<gene>
    <name evidence="3" type="primary">ykgE</name>
    <name evidence="3" type="ORF">NCTC10794_01874</name>
</gene>
<name>A0A377I2M2_HAEPH</name>
<organism evidence="3 4">
    <name type="scientific">Haemophilus parahaemolyticus</name>
    <dbReference type="NCBI Taxonomy" id="735"/>
    <lineage>
        <taxon>Bacteria</taxon>
        <taxon>Pseudomonadati</taxon>
        <taxon>Pseudomonadota</taxon>
        <taxon>Gammaproteobacteria</taxon>
        <taxon>Pasteurellales</taxon>
        <taxon>Pasteurellaceae</taxon>
        <taxon>Haemophilus</taxon>
    </lineage>
</organism>
<reference evidence="3 4" key="1">
    <citation type="submission" date="2018-06" db="EMBL/GenBank/DDBJ databases">
        <authorList>
            <consortium name="Pathogen Informatics"/>
            <person name="Doyle S."/>
        </authorList>
    </citation>
    <scope>NUCLEOTIDE SEQUENCE [LARGE SCALE GENOMIC DNA]</scope>
    <source>
        <strain evidence="3 4">NCTC10794</strain>
    </source>
</reference>
<accession>A0A377I2M2</accession>
<sequence length="269" mass="29640">MLPFVIYGFLNTILSYFYLMWGIQMNVNFYVTCIADIVKSNVAKNSVLLLEKLGCNVIFLEKQGCCGQPAINSGYAKDAVAGMKKLVETFEVNDYPIVAPAGSCVYAIKNYAEYFTRFGEHEWAKRAEKVAARFHDLTDFIVNVLGKTNVGARLTGKAVYHPSCSLSRKLGVVNEPLTLLQNVKGLELLPIHNQQTCCGFGGTFSVKMAEISGEMVTEKVVNISEVEPDYLVGADVSCLMNIAGRLSREGKNVKVMHIAEVLMQEEGEA</sequence>
<dbReference type="Pfam" id="PF02754">
    <property type="entry name" value="CCG"/>
    <property type="match status" value="2"/>
</dbReference>
<dbReference type="Proteomes" id="UP000254867">
    <property type="component" value="Unassembled WGS sequence"/>
</dbReference>
<feature type="domain" description="Cysteine-rich" evidence="2">
    <location>
        <begin position="27"/>
        <end position="109"/>
    </location>
</feature>
<evidence type="ECO:0000313" key="4">
    <source>
        <dbReference type="Proteomes" id="UP000254867"/>
    </source>
</evidence>
<keyword evidence="1" id="KW-0812">Transmembrane</keyword>
<evidence type="ECO:0000313" key="3">
    <source>
        <dbReference type="EMBL" id="STO64796.1"/>
    </source>
</evidence>
<feature type="domain" description="Cysteine-rich" evidence="2">
    <location>
        <begin position="159"/>
        <end position="242"/>
    </location>
</feature>